<dbReference type="AlphaFoldDB" id="C0PKB4"/>
<dbReference type="Proteomes" id="UP000007305">
    <property type="component" value="Chromosome 1"/>
</dbReference>
<feature type="compositionally biased region" description="Basic residues" evidence="1">
    <location>
        <begin position="264"/>
        <end position="273"/>
    </location>
</feature>
<gene>
    <name evidence="3" type="primary">LOC100383964</name>
</gene>
<dbReference type="GeneID" id="100383964"/>
<feature type="compositionally biased region" description="Basic and acidic residues" evidence="1">
    <location>
        <begin position="345"/>
        <end position="359"/>
    </location>
</feature>
<dbReference type="Gramene" id="Zm00001eb022170_T001">
    <property type="protein sequence ID" value="Zm00001eb022170_P001"/>
    <property type="gene ID" value="Zm00001eb022170"/>
</dbReference>
<dbReference type="EMBL" id="BT068733">
    <property type="protein sequence ID" value="ACN35630.1"/>
    <property type="molecule type" value="mRNA"/>
</dbReference>
<proteinExistence type="evidence at transcript level"/>
<feature type="compositionally biased region" description="Basic and acidic residues" evidence="1">
    <location>
        <begin position="299"/>
        <end position="314"/>
    </location>
</feature>
<evidence type="ECO:0000313" key="4">
    <source>
        <dbReference type="Proteomes" id="UP000007305"/>
    </source>
</evidence>
<reference evidence="3" key="5">
    <citation type="submission" date="2021-05" db="UniProtKB">
        <authorList>
            <consortium name="EnsemblPlants"/>
        </authorList>
    </citation>
    <scope>IDENTIFICATION</scope>
    <source>
        <strain evidence="3">cv. B73</strain>
    </source>
</reference>
<evidence type="ECO:0000256" key="1">
    <source>
        <dbReference type="SAM" id="MobiDB-lite"/>
    </source>
</evidence>
<sequence>MTSRFELFTEYTTSIVRVCFPLYQSPWIFLSSRRCERIKQGGQLRCSKALRTPNTTSAARWSLVTATWTGARLELVEHGDEQLHDEGSSGMARAQAETGVGRQQDSLAIKTTTEKSPRRSSKSTAQEPSRTRPNDLTRTAPRKFHDHATASRSTETAQRPAQQGRDGGLTTEPRLRTAGLSASKDSKRATSSKQSRAPWEEGWRPGAQGRAQGHAGRAEPSRWGGDRAGRAQGAGRSGRHGELGRRGDLGLGDAMGGRAPRGLGRTRRGRRRGRGEERGQAGRSGAAAGRKIELAAVSRELEQEKTRTRKETARQGEGTGGRGMGELEEKGAGKLSRGVGRAGRSRGEFHLPWSDLREP</sequence>
<feature type="compositionally biased region" description="Polar residues" evidence="1">
    <location>
        <begin position="101"/>
        <end position="111"/>
    </location>
</feature>
<name>C0PKB4_MAIZE</name>
<protein>
    <submittedName>
        <fullName evidence="2 3">Uncharacterized protein</fullName>
    </submittedName>
</protein>
<dbReference type="RefSeq" id="NP_001170049.1">
    <property type="nucleotide sequence ID" value="NM_001176578.2"/>
</dbReference>
<reference evidence="2" key="1">
    <citation type="journal article" date="2009" name="PLoS Genet.">
        <title>Sequencing, mapping, and analysis of 27,455 maize full-length cDNAs.</title>
        <authorList>
            <person name="Soderlund C."/>
            <person name="Descour A."/>
            <person name="Kudrna D."/>
            <person name="Bomhoff M."/>
            <person name="Boyd L."/>
            <person name="Currie J."/>
            <person name="Angelova A."/>
            <person name="Collura K."/>
            <person name="Wissotski M."/>
            <person name="Ashley E."/>
            <person name="Morrow D."/>
            <person name="Fernandes J."/>
            <person name="Walbot V."/>
            <person name="Yu Y."/>
        </authorList>
    </citation>
    <scope>NUCLEOTIDE SEQUENCE</scope>
    <source>
        <strain evidence="2">B73</strain>
    </source>
</reference>
<feature type="compositionally biased region" description="Polar residues" evidence="1">
    <location>
        <begin position="150"/>
        <end position="161"/>
    </location>
</feature>
<evidence type="ECO:0000313" key="2">
    <source>
        <dbReference type="EMBL" id="ACN35630.1"/>
    </source>
</evidence>
<feature type="compositionally biased region" description="Basic and acidic residues" evidence="1">
    <location>
        <begin position="239"/>
        <end position="248"/>
    </location>
</feature>
<organism evidence="2">
    <name type="scientific">Zea mays</name>
    <name type="common">Maize</name>
    <dbReference type="NCBI Taxonomy" id="4577"/>
    <lineage>
        <taxon>Eukaryota</taxon>
        <taxon>Viridiplantae</taxon>
        <taxon>Streptophyta</taxon>
        <taxon>Embryophyta</taxon>
        <taxon>Tracheophyta</taxon>
        <taxon>Spermatophyta</taxon>
        <taxon>Magnoliopsida</taxon>
        <taxon>Liliopsida</taxon>
        <taxon>Poales</taxon>
        <taxon>Poaceae</taxon>
        <taxon>PACMAD clade</taxon>
        <taxon>Panicoideae</taxon>
        <taxon>Andropogonodae</taxon>
        <taxon>Andropogoneae</taxon>
        <taxon>Tripsacinae</taxon>
        <taxon>Zea</taxon>
    </lineage>
</organism>
<dbReference type="EnsemblPlants" id="Zm00001eb022170_T001">
    <property type="protein sequence ID" value="Zm00001eb022170_P001"/>
    <property type="gene ID" value="Zm00001eb022170"/>
</dbReference>
<keyword evidence="4" id="KW-1185">Reference proteome</keyword>
<reference evidence="3" key="4">
    <citation type="submission" date="2019-07" db="EMBL/GenBank/DDBJ databases">
        <authorList>
            <person name="Seetharam A."/>
            <person name="Woodhouse M."/>
            <person name="Cannon E."/>
        </authorList>
    </citation>
    <scope>NUCLEOTIDE SEQUENCE [LARGE SCALE GENOMIC DNA]</scope>
    <source>
        <strain evidence="3">cv. B73</strain>
    </source>
</reference>
<accession>C0PKB4</accession>
<feature type="compositionally biased region" description="Basic and acidic residues" evidence="1">
    <location>
        <begin position="216"/>
        <end position="229"/>
    </location>
</feature>
<reference evidence="2" key="2">
    <citation type="submission" date="2012-06" db="EMBL/GenBank/DDBJ databases">
        <authorList>
            <person name="Yu Y."/>
            <person name="Currie J."/>
            <person name="Lomeli R."/>
            <person name="Angelova A."/>
            <person name="Collura K."/>
            <person name="Wissotski M."/>
            <person name="Campos D."/>
            <person name="Kudrna D."/>
            <person name="Golser W."/>
            <person name="Ashely E."/>
            <person name="Descour A."/>
            <person name="Fernandes J."/>
            <person name="Soderlund C."/>
            <person name="Walbot V."/>
        </authorList>
    </citation>
    <scope>NUCLEOTIDE SEQUENCE</scope>
    <source>
        <strain evidence="2">B73</strain>
    </source>
</reference>
<feature type="region of interest" description="Disordered" evidence="1">
    <location>
        <begin position="81"/>
        <end position="359"/>
    </location>
</feature>
<evidence type="ECO:0000313" key="3">
    <source>
        <dbReference type="EnsemblPlants" id="Zm00001eb022170_P001"/>
    </source>
</evidence>
<dbReference type="KEGG" id="zma:100383964"/>
<reference evidence="4" key="3">
    <citation type="submission" date="2015-12" db="EMBL/GenBank/DDBJ databases">
        <title>Update maize B73 reference genome by single molecule sequencing technologies.</title>
        <authorList>
            <consortium name="Maize Genome Sequencing Project"/>
            <person name="Ware D."/>
        </authorList>
    </citation>
    <scope>NUCLEOTIDE SEQUENCE [LARGE SCALE GENOMIC DNA]</scope>
    <source>
        <strain evidence="4">cv. B73</strain>
    </source>
</reference>
<feature type="compositionally biased region" description="Low complexity" evidence="1">
    <location>
        <begin position="206"/>
        <end position="215"/>
    </location>
</feature>